<organism evidence="2 3">
    <name type="scientific">Oceanicola granulosus (strain ATCC BAA-861 / DSM 15982 / KCTC 12143 / HTCC2516)</name>
    <dbReference type="NCBI Taxonomy" id="314256"/>
    <lineage>
        <taxon>Bacteria</taxon>
        <taxon>Pseudomonadati</taxon>
        <taxon>Pseudomonadota</taxon>
        <taxon>Alphaproteobacteria</taxon>
        <taxon>Rhodobacterales</taxon>
        <taxon>Roseobacteraceae</taxon>
        <taxon>Oceanicola</taxon>
    </lineage>
</organism>
<dbReference type="EMBL" id="AAOT01000019">
    <property type="protein sequence ID" value="EAR50987.1"/>
    <property type="molecule type" value="Genomic_DNA"/>
</dbReference>
<keyword evidence="3" id="KW-1185">Reference proteome</keyword>
<dbReference type="RefSeq" id="WP_007254182.1">
    <property type="nucleotide sequence ID" value="NZ_CH724107.1"/>
</dbReference>
<gene>
    <name evidence="2" type="ORF">OG2516_03263</name>
</gene>
<evidence type="ECO:0000313" key="2">
    <source>
        <dbReference type="EMBL" id="EAR50987.1"/>
    </source>
</evidence>
<protein>
    <submittedName>
        <fullName evidence="2">Uncharacterized protein</fullName>
    </submittedName>
</protein>
<dbReference type="eggNOG" id="ENOG50336N9">
    <property type="taxonomic scope" value="Bacteria"/>
</dbReference>
<feature type="region of interest" description="Disordered" evidence="1">
    <location>
        <begin position="66"/>
        <end position="85"/>
    </location>
</feature>
<proteinExistence type="predicted"/>
<dbReference type="STRING" id="314256.OG2516_03263"/>
<sequence length="85" mass="9543">MEVLGHDSAREAYRIKAHGLTALVPDGLISERLALTGGRGHQTAYEWLARNAAALERTLLDLREGRPVRPPFDRVDLEEESDVRH</sequence>
<feature type="compositionally biased region" description="Basic and acidic residues" evidence="1">
    <location>
        <begin position="66"/>
        <end position="75"/>
    </location>
</feature>
<dbReference type="HOGENOM" id="CLU_2480566_0_0_5"/>
<dbReference type="OrthoDB" id="7864219at2"/>
<reference evidence="2 3" key="1">
    <citation type="journal article" date="2010" name="J. Bacteriol.">
        <title>Genome sequences of Oceanicola granulosus HTCC2516(T) and Oceanicola batsensis HTCC2597(TDelta).</title>
        <authorList>
            <person name="Thrash J.C."/>
            <person name="Cho J.C."/>
            <person name="Vergin K.L."/>
            <person name="Giovannoni S.J."/>
        </authorList>
    </citation>
    <scope>NUCLEOTIDE SEQUENCE [LARGE SCALE GENOMIC DNA]</scope>
    <source>
        <strain evidence="3">ATCC BAA-861 / DSM 15982 / KCTC 12143 / HTCC2516</strain>
    </source>
</reference>
<evidence type="ECO:0000313" key="3">
    <source>
        <dbReference type="Proteomes" id="UP000003635"/>
    </source>
</evidence>
<evidence type="ECO:0000256" key="1">
    <source>
        <dbReference type="SAM" id="MobiDB-lite"/>
    </source>
</evidence>
<accession>Q2CE73</accession>
<dbReference type="Proteomes" id="UP000003635">
    <property type="component" value="Unassembled WGS sequence"/>
</dbReference>
<feature type="compositionally biased region" description="Acidic residues" evidence="1">
    <location>
        <begin position="76"/>
        <end position="85"/>
    </location>
</feature>
<name>Q2CE73_OCEGH</name>
<dbReference type="AlphaFoldDB" id="Q2CE73"/>
<comment type="caution">
    <text evidence="2">The sequence shown here is derived from an EMBL/GenBank/DDBJ whole genome shotgun (WGS) entry which is preliminary data.</text>
</comment>